<dbReference type="EMBL" id="QZCW01000001">
    <property type="protein sequence ID" value="MCW5320927.1"/>
    <property type="molecule type" value="Genomic_DNA"/>
</dbReference>
<sequence>MYASGLTGTDLNHGLDEFLPITVSDSEFGAAIRRCHDATRFEDVDALPTGEAAKAAHREWKKKLVLWKRKALEMTGCKNLEELYEDARYSSSRRTKDVYAFFNSRLSKSTEFSDISDYFPDYREFIVEQPASDEMLGHAARAALDAGVRNAQRPPKRVMYHVRD</sequence>
<comment type="caution">
    <text evidence="1">The sequence shown here is derived from an EMBL/GenBank/DDBJ whole genome shotgun (WGS) entry which is preliminary data.</text>
</comment>
<name>A0ABT3KRJ1_9BURK</name>
<dbReference type="Proteomes" id="UP001208935">
    <property type="component" value="Unassembled WGS sequence"/>
</dbReference>
<dbReference type="Gene3D" id="3.40.1590.10">
    <property type="entry name" value="NMB0488-like"/>
    <property type="match status" value="1"/>
</dbReference>
<gene>
    <name evidence="1" type="ORF">D5039_07050</name>
</gene>
<organism evidence="1 2">
    <name type="scientific">Verminephrobacter aporrectodeae subsp. tuberculatae</name>
    <dbReference type="NCBI Taxonomy" id="1110392"/>
    <lineage>
        <taxon>Bacteria</taxon>
        <taxon>Pseudomonadati</taxon>
        <taxon>Pseudomonadota</taxon>
        <taxon>Betaproteobacteria</taxon>
        <taxon>Burkholderiales</taxon>
        <taxon>Comamonadaceae</taxon>
        <taxon>Verminephrobacter</taxon>
    </lineage>
</organism>
<evidence type="ECO:0000313" key="2">
    <source>
        <dbReference type="Proteomes" id="UP001208935"/>
    </source>
</evidence>
<keyword evidence="2" id="KW-1185">Reference proteome</keyword>
<proteinExistence type="predicted"/>
<protein>
    <submittedName>
        <fullName evidence="1">Uncharacterized protein</fullName>
    </submittedName>
</protein>
<accession>A0ABT3KRJ1</accession>
<reference evidence="2" key="1">
    <citation type="submission" date="2023-07" db="EMBL/GenBank/DDBJ databases">
        <title>Verminephrobacter genomes.</title>
        <authorList>
            <person name="Lund M.B."/>
        </authorList>
    </citation>
    <scope>NUCLEOTIDE SEQUENCE [LARGE SCALE GENOMIC DNA]</scope>
    <source>
        <strain evidence="2">AtM5-05</strain>
    </source>
</reference>
<dbReference type="InterPro" id="IPR037891">
    <property type="entry name" value="Cdil-like_sf"/>
</dbReference>
<evidence type="ECO:0000313" key="1">
    <source>
        <dbReference type="EMBL" id="MCW5320927.1"/>
    </source>
</evidence>